<sequence>MLFKSNKAARAPPFDVNTEVTYTPFTDPSPKSSIPDEPTLTSEQKEKYKFVLEHFQNADLVVAQNEDDKKNFAGSPAGKGFTPLTHDEKAWLTRECFLRYLRATNWVQQDAVARILGTLVWRREYGISKASFDENSVNSDLVAEENETGKEFILGYDNDSRPCLYLKPGRQNTKSSPRQIQLNVYLLERVIDYMPSGQDTLLLLIDFKSSPVCTVKEKLPPVNTGRQVLHILQTHYPERLGRALFINIPFLAWMFLKIIYPFIDSLTRQKLVFDQPFPNYVPLEQLDKDFGGKVNFDYEHAKYWPEMHIIAREKKERYMKRFDEFGAEVGLSELDLRGSDAEPKIPVDWYLQ</sequence>
<evidence type="ECO:0000313" key="7">
    <source>
        <dbReference type="EMBL" id="RKP32121.1"/>
    </source>
</evidence>
<comment type="catalytic activity">
    <reaction evidence="3">
        <text>a 1,2-diacyl-sn-glycero-3-phospho-(1D-myo-inositol)(in) = a 1,2-diacyl-sn-glycero-3-phospho-(1D-myo-inositol)(out)</text>
        <dbReference type="Rhea" id="RHEA:38691"/>
        <dbReference type="ChEBI" id="CHEBI:57880"/>
    </reaction>
    <physiologicalReaction direction="left-to-right" evidence="3">
        <dbReference type="Rhea" id="RHEA:38692"/>
    </physiologicalReaction>
</comment>
<dbReference type="PANTHER" id="PTHR45824:SF29">
    <property type="entry name" value="GH16843P"/>
    <property type="match status" value="1"/>
</dbReference>
<dbReference type="PROSITE" id="PS50191">
    <property type="entry name" value="CRAL_TRIO"/>
    <property type="match status" value="1"/>
</dbReference>
<dbReference type="GO" id="GO:0071944">
    <property type="term" value="C:cell periphery"/>
    <property type="evidence" value="ECO:0007669"/>
    <property type="project" value="UniProtKB-ARBA"/>
</dbReference>
<feature type="domain" description="CRAL-TRIO" evidence="6">
    <location>
        <begin position="141"/>
        <end position="298"/>
    </location>
</feature>
<dbReference type="CDD" id="cd00170">
    <property type="entry name" value="SEC14"/>
    <property type="match status" value="1"/>
</dbReference>
<dbReference type="GO" id="GO:0009410">
    <property type="term" value="P:response to xenobiotic stimulus"/>
    <property type="evidence" value="ECO:0007669"/>
    <property type="project" value="UniProtKB-ARBA"/>
</dbReference>
<dbReference type="GO" id="GO:0008526">
    <property type="term" value="F:phosphatidylinositol transfer activity"/>
    <property type="evidence" value="ECO:0007669"/>
    <property type="project" value="UniProtKB-ARBA"/>
</dbReference>
<evidence type="ECO:0000256" key="3">
    <source>
        <dbReference type="ARBA" id="ARBA00024146"/>
    </source>
</evidence>
<dbReference type="Pfam" id="PF00650">
    <property type="entry name" value="CRAL_TRIO"/>
    <property type="match status" value="1"/>
</dbReference>
<dbReference type="Gene3D" id="3.40.525.10">
    <property type="entry name" value="CRAL-TRIO lipid binding domain"/>
    <property type="match status" value="1"/>
</dbReference>
<dbReference type="SMART" id="SM01100">
    <property type="entry name" value="CRAL_TRIO_N"/>
    <property type="match status" value="1"/>
</dbReference>
<dbReference type="InterPro" id="IPR052578">
    <property type="entry name" value="PI_Transfer_CRAL-TRIO"/>
</dbReference>
<dbReference type="InterPro" id="IPR011074">
    <property type="entry name" value="CRAL/TRIO_N_dom"/>
</dbReference>
<evidence type="ECO:0000313" key="8">
    <source>
        <dbReference type="Proteomes" id="UP000268321"/>
    </source>
</evidence>
<evidence type="ECO:0000259" key="6">
    <source>
        <dbReference type="PROSITE" id="PS50191"/>
    </source>
</evidence>
<reference evidence="8" key="1">
    <citation type="journal article" date="2018" name="Nat. Microbiol.">
        <title>Leveraging single-cell genomics to expand the fungal tree of life.</title>
        <authorList>
            <person name="Ahrendt S.R."/>
            <person name="Quandt C.A."/>
            <person name="Ciobanu D."/>
            <person name="Clum A."/>
            <person name="Salamov A."/>
            <person name="Andreopoulos B."/>
            <person name="Cheng J.F."/>
            <person name="Woyke T."/>
            <person name="Pelin A."/>
            <person name="Henrissat B."/>
            <person name="Reynolds N.K."/>
            <person name="Benny G.L."/>
            <person name="Smith M.E."/>
            <person name="James T.Y."/>
            <person name="Grigoriev I.V."/>
        </authorList>
    </citation>
    <scope>NUCLEOTIDE SEQUENCE [LARGE SCALE GENOMIC DNA]</scope>
    <source>
        <strain evidence="8">Baker2002</strain>
    </source>
</reference>
<evidence type="ECO:0000256" key="4">
    <source>
        <dbReference type="ARBA" id="ARBA00083195"/>
    </source>
</evidence>
<evidence type="ECO:0000256" key="5">
    <source>
        <dbReference type="SAM" id="MobiDB-lite"/>
    </source>
</evidence>
<accession>A0A4P9ZIF8</accession>
<dbReference type="SUPFAM" id="SSF52087">
    <property type="entry name" value="CRAL/TRIO domain"/>
    <property type="match status" value="1"/>
</dbReference>
<keyword evidence="2" id="KW-0256">Endoplasmic reticulum</keyword>
<dbReference type="GO" id="GO:0032934">
    <property type="term" value="F:sterol binding"/>
    <property type="evidence" value="ECO:0007669"/>
    <property type="project" value="UniProtKB-ARBA"/>
</dbReference>
<name>A0A4P9ZIF8_9ASCO</name>
<dbReference type="InterPro" id="IPR036273">
    <property type="entry name" value="CRAL/TRIO_N_dom_sf"/>
</dbReference>
<dbReference type="InterPro" id="IPR001251">
    <property type="entry name" value="CRAL-TRIO_dom"/>
</dbReference>
<dbReference type="SMART" id="SM00516">
    <property type="entry name" value="SEC14"/>
    <property type="match status" value="1"/>
</dbReference>
<evidence type="ECO:0000256" key="2">
    <source>
        <dbReference type="ARBA" id="ARBA00022848"/>
    </source>
</evidence>
<organism evidence="7 8">
    <name type="scientific">Metschnikowia bicuspidata</name>
    <dbReference type="NCBI Taxonomy" id="27322"/>
    <lineage>
        <taxon>Eukaryota</taxon>
        <taxon>Fungi</taxon>
        <taxon>Dikarya</taxon>
        <taxon>Ascomycota</taxon>
        <taxon>Saccharomycotina</taxon>
        <taxon>Pichiomycetes</taxon>
        <taxon>Metschnikowiaceae</taxon>
        <taxon>Metschnikowia</taxon>
    </lineage>
</organism>
<gene>
    <name evidence="7" type="ORF">METBISCDRAFT_12832</name>
</gene>
<dbReference type="AlphaFoldDB" id="A0A4P9ZIF8"/>
<dbReference type="FunFam" id="3.40.525.10:FF:000013">
    <property type="entry name" value="Phosphatidylinositol transfer protein PDR16"/>
    <property type="match status" value="1"/>
</dbReference>
<dbReference type="Pfam" id="PF03765">
    <property type="entry name" value="CRAL_TRIO_N"/>
    <property type="match status" value="1"/>
</dbReference>
<keyword evidence="2" id="KW-0492">Microsome</keyword>
<comment type="subcellular location">
    <subcellularLocation>
        <location evidence="1">Microsome</location>
    </subcellularLocation>
</comment>
<dbReference type="EMBL" id="ML004434">
    <property type="protein sequence ID" value="RKP32121.1"/>
    <property type="molecule type" value="Genomic_DNA"/>
</dbReference>
<dbReference type="OrthoDB" id="75724at2759"/>
<feature type="compositionally biased region" description="Polar residues" evidence="5">
    <location>
        <begin position="19"/>
        <end position="32"/>
    </location>
</feature>
<dbReference type="Proteomes" id="UP000268321">
    <property type="component" value="Unassembled WGS sequence"/>
</dbReference>
<feature type="region of interest" description="Disordered" evidence="5">
    <location>
        <begin position="19"/>
        <end position="40"/>
    </location>
</feature>
<proteinExistence type="predicted"/>
<dbReference type="InterPro" id="IPR036865">
    <property type="entry name" value="CRAL-TRIO_dom_sf"/>
</dbReference>
<protein>
    <recommendedName>
        <fullName evidence="4">SEC14 homolog 3</fullName>
    </recommendedName>
</protein>
<evidence type="ECO:0000256" key="1">
    <source>
        <dbReference type="ARBA" id="ARBA00004144"/>
    </source>
</evidence>
<keyword evidence="8" id="KW-1185">Reference proteome</keyword>
<dbReference type="PANTHER" id="PTHR45824">
    <property type="entry name" value="GH16843P"/>
    <property type="match status" value="1"/>
</dbReference>
<dbReference type="SUPFAM" id="SSF46938">
    <property type="entry name" value="CRAL/TRIO N-terminal domain"/>
    <property type="match status" value="1"/>
</dbReference>